<protein>
    <submittedName>
        <fullName evidence="1">Uncharacterized protein</fullName>
    </submittedName>
</protein>
<evidence type="ECO:0000313" key="2">
    <source>
        <dbReference type="Proteomes" id="UP000672602"/>
    </source>
</evidence>
<dbReference type="Proteomes" id="UP000672602">
    <property type="component" value="Unassembled WGS sequence"/>
</dbReference>
<dbReference type="RefSeq" id="WP_210682227.1">
    <property type="nucleotide sequence ID" value="NZ_JAGMWN010000005.1"/>
</dbReference>
<evidence type="ECO:0000313" key="1">
    <source>
        <dbReference type="EMBL" id="MBP5857636.1"/>
    </source>
</evidence>
<keyword evidence="2" id="KW-1185">Reference proteome</keyword>
<gene>
    <name evidence="1" type="ORF">KAJ83_11505</name>
</gene>
<dbReference type="EMBL" id="JAGMWN010000005">
    <property type="protein sequence ID" value="MBP5857636.1"/>
    <property type="molecule type" value="Genomic_DNA"/>
</dbReference>
<sequence length="339" mass="37263">MASEIGASGASQILSAAQQKPGSFKIKTGGAVDIRRTLDQLGADANRQRIFQSALTRLRGIAQGVIQPEQEWETIGGFLQSTGQPFTLEIDEKGQIKAAAQSESDLQGKTARQQAAIREAITQMQDLVKQSDFEDTKANMRAELAFGILRIEEMKNYSPPEEYWERRFQSLAEAGRPVKLALDGEGNKVVIDQLEHNFSDVENGEDRLKLMRARDELRSILRGDSIATQAWHFSAIGNASSGDDYFLDLDEAGNVTVQRNTIDTVTPEFLAADEDGPETTAPWQEEALALYNAGKGFHFDALADGTITVVENTLQSMTRDDEIEAGRQRIQSALVSLLA</sequence>
<name>A0A8J7V2X7_9PROT</name>
<accession>A0A8J7V2X7</accession>
<proteinExistence type="predicted"/>
<reference evidence="1" key="1">
    <citation type="submission" date="2021-04" db="EMBL/GenBank/DDBJ databases">
        <authorList>
            <person name="Zhang D.-C."/>
        </authorList>
    </citation>
    <scope>NUCLEOTIDE SEQUENCE</scope>
    <source>
        <strain evidence="1">CGMCC 1.15697</strain>
    </source>
</reference>
<comment type="caution">
    <text evidence="1">The sequence shown here is derived from an EMBL/GenBank/DDBJ whole genome shotgun (WGS) entry which is preliminary data.</text>
</comment>
<dbReference type="AlphaFoldDB" id="A0A8J7V2X7"/>
<organism evidence="1 2">
    <name type="scientific">Marivibrio halodurans</name>
    <dbReference type="NCBI Taxonomy" id="2039722"/>
    <lineage>
        <taxon>Bacteria</taxon>
        <taxon>Pseudomonadati</taxon>
        <taxon>Pseudomonadota</taxon>
        <taxon>Alphaproteobacteria</taxon>
        <taxon>Rhodospirillales</taxon>
        <taxon>Rhodospirillaceae</taxon>
        <taxon>Marivibrio</taxon>
    </lineage>
</organism>